<feature type="domain" description="Response regulatory" evidence="8">
    <location>
        <begin position="16"/>
        <end position="132"/>
    </location>
</feature>
<comment type="catalytic activity">
    <reaction evidence="1">
        <text>ATP + protein L-histidine = ADP + protein N-phospho-L-histidine.</text>
        <dbReference type="EC" id="2.7.13.3"/>
    </reaction>
</comment>
<keyword evidence="3 6" id="KW-0597">Phosphoprotein</keyword>
<evidence type="ECO:0000256" key="3">
    <source>
        <dbReference type="ARBA" id="ARBA00022553"/>
    </source>
</evidence>
<reference evidence="9 10" key="1">
    <citation type="journal article" date="2017" name="ISME J.">
        <title>Energy and carbon metabolisms in a deep terrestrial subsurface fluid microbial community.</title>
        <authorList>
            <person name="Momper L."/>
            <person name="Jungbluth S.P."/>
            <person name="Lee M.D."/>
            <person name="Amend J.P."/>
        </authorList>
    </citation>
    <scope>NUCLEOTIDE SEQUENCE [LARGE SCALE GENOMIC DNA]</scope>
    <source>
        <strain evidence="9">SURF_26</strain>
    </source>
</reference>
<dbReference type="SUPFAM" id="SSF52172">
    <property type="entry name" value="CheY-like"/>
    <property type="match status" value="1"/>
</dbReference>
<evidence type="ECO:0000259" key="7">
    <source>
        <dbReference type="PROSITE" id="PS50109"/>
    </source>
</evidence>
<comment type="caution">
    <text evidence="9">The sequence shown here is derived from an EMBL/GenBank/DDBJ whole genome shotgun (WGS) entry which is preliminary data.</text>
</comment>
<dbReference type="SUPFAM" id="SSF55874">
    <property type="entry name" value="ATPase domain of HSP90 chaperone/DNA topoisomerase II/histidine kinase"/>
    <property type="match status" value="1"/>
</dbReference>
<keyword evidence="4" id="KW-0808">Transferase</keyword>
<dbReference type="Gene3D" id="6.10.250.690">
    <property type="match status" value="1"/>
</dbReference>
<dbReference type="SMART" id="SM00388">
    <property type="entry name" value="HisKA"/>
    <property type="match status" value="1"/>
</dbReference>
<dbReference type="SMART" id="SM00448">
    <property type="entry name" value="REC"/>
    <property type="match status" value="1"/>
</dbReference>
<dbReference type="InterPro" id="IPR003661">
    <property type="entry name" value="HisK_dim/P_dom"/>
</dbReference>
<feature type="modified residue" description="4-aspartylphosphate" evidence="6">
    <location>
        <position position="65"/>
    </location>
</feature>
<dbReference type="AlphaFoldDB" id="A0A3A4R5J2"/>
<dbReference type="Gene3D" id="1.10.287.130">
    <property type="match status" value="1"/>
</dbReference>
<dbReference type="EC" id="2.7.13.3" evidence="2"/>
<dbReference type="SUPFAM" id="SSF47384">
    <property type="entry name" value="Homodimeric domain of signal transducing histidine kinase"/>
    <property type="match status" value="1"/>
</dbReference>
<dbReference type="PROSITE" id="PS50109">
    <property type="entry name" value="HIS_KIN"/>
    <property type="match status" value="1"/>
</dbReference>
<dbReference type="PANTHER" id="PTHR43547:SF2">
    <property type="entry name" value="HYBRID SIGNAL TRANSDUCTION HISTIDINE KINASE C"/>
    <property type="match status" value="1"/>
</dbReference>
<evidence type="ECO:0000259" key="8">
    <source>
        <dbReference type="PROSITE" id="PS50110"/>
    </source>
</evidence>
<dbReference type="FunFam" id="3.30.565.10:FF:000006">
    <property type="entry name" value="Sensor histidine kinase WalK"/>
    <property type="match status" value="1"/>
</dbReference>
<gene>
    <name evidence="9" type="ORF">C4541_05575</name>
</gene>
<dbReference type="SMART" id="SM00387">
    <property type="entry name" value="HATPase_c"/>
    <property type="match status" value="1"/>
</dbReference>
<dbReference type="CDD" id="cd00082">
    <property type="entry name" value="HisKA"/>
    <property type="match status" value="1"/>
</dbReference>
<dbReference type="InterPro" id="IPR036097">
    <property type="entry name" value="HisK_dim/P_sf"/>
</dbReference>
<dbReference type="CDD" id="cd17574">
    <property type="entry name" value="REC_OmpR"/>
    <property type="match status" value="1"/>
</dbReference>
<evidence type="ECO:0000256" key="4">
    <source>
        <dbReference type="ARBA" id="ARBA00022679"/>
    </source>
</evidence>
<keyword evidence="5" id="KW-0418">Kinase</keyword>
<dbReference type="InterPro" id="IPR011006">
    <property type="entry name" value="CheY-like_superfamily"/>
</dbReference>
<sequence>MYKGFPVNNIDKMTRTILIVEDDFQTAEMLEMALSSQDFHCVIASCGNDAISLLDKIQPDVVLLDIGLPDIDGFDVCVQIKNRKSDNFIPVIMLTARDDTKSKVSGLYAGADDYITKPCNVMEVVARIRSMLRIKTLQDELIVKNEHLNALNAVKDEFLSICTHDLRNIIMPIMEASSCMKETNMNIVQTQKMADIIHRQSKKMVGLVNSLLESFQCDYSKVSIVQQKIDLPVFLKNFINDCKVLYASSSIEFRIDIRSDVECGFFDPEKIDEVLTNLISNAVKFTPEGGAITLIIDTYKEQDKELLLLAVQDTGDGIPCEELGIIFDKYVTASSNKKKLGTGLGLSICKTIVQEHGGKIWAESKPGFGSVFYFTLPQVGNSVICGECN</sequence>
<accession>A0A3A4R5J2</accession>
<organism evidence="9 10">
    <name type="scientific">Candidatus Auribacter fodinae</name>
    <dbReference type="NCBI Taxonomy" id="2093366"/>
    <lineage>
        <taxon>Bacteria</taxon>
        <taxon>Pseudomonadati</taxon>
        <taxon>Candidatus Auribacterota</taxon>
        <taxon>Candidatus Auribacteria</taxon>
        <taxon>Candidatus Auribacterales</taxon>
        <taxon>Candidatus Auribacteraceae</taxon>
        <taxon>Candidatus Auribacter</taxon>
    </lineage>
</organism>
<dbReference type="CDD" id="cd16922">
    <property type="entry name" value="HATPase_EvgS-ArcB-TorS-like"/>
    <property type="match status" value="1"/>
</dbReference>
<evidence type="ECO:0000256" key="5">
    <source>
        <dbReference type="ARBA" id="ARBA00022777"/>
    </source>
</evidence>
<dbReference type="Gene3D" id="3.30.565.10">
    <property type="entry name" value="Histidine kinase-like ATPase, C-terminal domain"/>
    <property type="match status" value="1"/>
</dbReference>
<feature type="domain" description="Histidine kinase" evidence="7">
    <location>
        <begin position="161"/>
        <end position="380"/>
    </location>
</feature>
<evidence type="ECO:0000313" key="9">
    <source>
        <dbReference type="EMBL" id="RJP59696.1"/>
    </source>
</evidence>
<dbReference type="Gene3D" id="3.40.50.2300">
    <property type="match status" value="1"/>
</dbReference>
<dbReference type="PROSITE" id="PS50110">
    <property type="entry name" value="RESPONSE_REGULATORY"/>
    <property type="match status" value="1"/>
</dbReference>
<dbReference type="Pfam" id="PF02518">
    <property type="entry name" value="HATPase_c"/>
    <property type="match status" value="1"/>
</dbReference>
<dbReference type="GO" id="GO:0000155">
    <property type="term" value="F:phosphorelay sensor kinase activity"/>
    <property type="evidence" value="ECO:0007669"/>
    <property type="project" value="InterPro"/>
</dbReference>
<dbReference type="Pfam" id="PF00072">
    <property type="entry name" value="Response_reg"/>
    <property type="match status" value="1"/>
</dbReference>
<evidence type="ECO:0000256" key="6">
    <source>
        <dbReference type="PROSITE-ProRule" id="PRU00169"/>
    </source>
</evidence>
<dbReference type="InterPro" id="IPR003594">
    <property type="entry name" value="HATPase_dom"/>
</dbReference>
<proteinExistence type="predicted"/>
<dbReference type="InterPro" id="IPR001789">
    <property type="entry name" value="Sig_transdc_resp-reg_receiver"/>
</dbReference>
<evidence type="ECO:0000256" key="2">
    <source>
        <dbReference type="ARBA" id="ARBA00012438"/>
    </source>
</evidence>
<evidence type="ECO:0000313" key="10">
    <source>
        <dbReference type="Proteomes" id="UP000266426"/>
    </source>
</evidence>
<protein>
    <recommendedName>
        <fullName evidence="2">histidine kinase</fullName>
        <ecNumber evidence="2">2.7.13.3</ecNumber>
    </recommendedName>
</protein>
<dbReference type="InterPro" id="IPR005467">
    <property type="entry name" value="His_kinase_dom"/>
</dbReference>
<dbReference type="Proteomes" id="UP000266426">
    <property type="component" value="Unassembled WGS sequence"/>
</dbReference>
<dbReference type="PANTHER" id="PTHR43547">
    <property type="entry name" value="TWO-COMPONENT HISTIDINE KINASE"/>
    <property type="match status" value="1"/>
</dbReference>
<dbReference type="EMBL" id="QZJZ01000044">
    <property type="protein sequence ID" value="RJP59696.1"/>
    <property type="molecule type" value="Genomic_DNA"/>
</dbReference>
<name>A0A3A4R5J2_9BACT</name>
<dbReference type="InterPro" id="IPR036890">
    <property type="entry name" value="HATPase_C_sf"/>
</dbReference>
<evidence type="ECO:0000256" key="1">
    <source>
        <dbReference type="ARBA" id="ARBA00000085"/>
    </source>
</evidence>
<dbReference type="PRINTS" id="PR00344">
    <property type="entry name" value="BCTRLSENSOR"/>
</dbReference>
<dbReference type="InterPro" id="IPR004358">
    <property type="entry name" value="Sig_transdc_His_kin-like_C"/>
</dbReference>